<evidence type="ECO:0000256" key="1">
    <source>
        <dbReference type="SAM" id="MobiDB-lite"/>
    </source>
</evidence>
<accession>A0A7W9ET03</accession>
<sequence length="83" mass="8161">MSQDQKPGRMRVVSGGTIAAAPVPQRRRGDGANAVTVANEGGRVAAPAGAVPARTGRAGLMLAILFLASCAIGGAALPLLGLL</sequence>
<dbReference type="EMBL" id="JACIJK010000001">
    <property type="protein sequence ID" value="MBB5713676.1"/>
    <property type="molecule type" value="Genomic_DNA"/>
</dbReference>
<reference evidence="3 4" key="1">
    <citation type="submission" date="2020-08" db="EMBL/GenBank/DDBJ databases">
        <title>Genomic Encyclopedia of Type Strains, Phase IV (KMG-IV): sequencing the most valuable type-strain genomes for metagenomic binning, comparative biology and taxonomic classification.</title>
        <authorList>
            <person name="Goeker M."/>
        </authorList>
    </citation>
    <scope>NUCLEOTIDE SEQUENCE [LARGE SCALE GENOMIC DNA]</scope>
    <source>
        <strain evidence="3 4">DSM 100044</strain>
    </source>
</reference>
<keyword evidence="2" id="KW-0812">Transmembrane</keyword>
<keyword evidence="2" id="KW-1133">Transmembrane helix</keyword>
<dbReference type="AlphaFoldDB" id="A0A7W9ET03"/>
<evidence type="ECO:0000313" key="3">
    <source>
        <dbReference type="EMBL" id="MBB5713676.1"/>
    </source>
</evidence>
<dbReference type="Proteomes" id="UP000546200">
    <property type="component" value="Unassembled WGS sequence"/>
</dbReference>
<keyword evidence="4" id="KW-1185">Reference proteome</keyword>
<dbReference type="RefSeq" id="WP_184054214.1">
    <property type="nucleotide sequence ID" value="NZ_JACIJK010000001.1"/>
</dbReference>
<feature type="region of interest" description="Disordered" evidence="1">
    <location>
        <begin position="1"/>
        <end position="30"/>
    </location>
</feature>
<gene>
    <name evidence="3" type="ORF">FHS94_000495</name>
</gene>
<keyword evidence="2" id="KW-0472">Membrane</keyword>
<organism evidence="3 4">
    <name type="scientific">Sphingomonas aerophila</name>
    <dbReference type="NCBI Taxonomy" id="1344948"/>
    <lineage>
        <taxon>Bacteria</taxon>
        <taxon>Pseudomonadati</taxon>
        <taxon>Pseudomonadota</taxon>
        <taxon>Alphaproteobacteria</taxon>
        <taxon>Sphingomonadales</taxon>
        <taxon>Sphingomonadaceae</taxon>
        <taxon>Sphingomonas</taxon>
    </lineage>
</organism>
<feature type="transmembrane region" description="Helical" evidence="2">
    <location>
        <begin position="60"/>
        <end position="80"/>
    </location>
</feature>
<protein>
    <submittedName>
        <fullName evidence="3">Uncharacterized protein</fullName>
    </submittedName>
</protein>
<evidence type="ECO:0000256" key="2">
    <source>
        <dbReference type="SAM" id="Phobius"/>
    </source>
</evidence>
<proteinExistence type="predicted"/>
<comment type="caution">
    <text evidence="3">The sequence shown here is derived from an EMBL/GenBank/DDBJ whole genome shotgun (WGS) entry which is preliminary data.</text>
</comment>
<evidence type="ECO:0000313" key="4">
    <source>
        <dbReference type="Proteomes" id="UP000546200"/>
    </source>
</evidence>
<name>A0A7W9ET03_9SPHN</name>